<organism evidence="1 2">
    <name type="scientific">Streptomyces calidiresistens</name>
    <dbReference type="NCBI Taxonomy" id="1485586"/>
    <lineage>
        <taxon>Bacteria</taxon>
        <taxon>Bacillati</taxon>
        <taxon>Actinomycetota</taxon>
        <taxon>Actinomycetes</taxon>
        <taxon>Kitasatosporales</taxon>
        <taxon>Streptomycetaceae</taxon>
        <taxon>Streptomyces</taxon>
    </lineage>
</organism>
<keyword evidence="2" id="KW-1185">Reference proteome</keyword>
<dbReference type="NCBIfam" id="NF041591">
    <property type="entry name" value="CxxC_VVA0879"/>
    <property type="match status" value="1"/>
</dbReference>
<comment type="caution">
    <text evidence="1">The sequence shown here is derived from an EMBL/GenBank/DDBJ whole genome shotgun (WGS) entry which is preliminary data.</text>
</comment>
<dbReference type="EMBL" id="VKHS01001005">
    <property type="protein sequence ID" value="MBB0232555.1"/>
    <property type="molecule type" value="Genomic_DNA"/>
</dbReference>
<evidence type="ECO:0000313" key="1">
    <source>
        <dbReference type="EMBL" id="MBB0232555.1"/>
    </source>
</evidence>
<accession>A0A7W3T7V3</accession>
<feature type="non-terminal residue" evidence="1">
    <location>
        <position position="59"/>
    </location>
</feature>
<name>A0A7W3T7V3_9ACTN</name>
<sequence length="59" mass="6514">MTARTLTQAELLAEARAAFGNDPLTWAFRCPNCGDVATGQDFRHALITHPRTRRDGTTL</sequence>
<dbReference type="AlphaFoldDB" id="A0A7W3T7V3"/>
<proteinExistence type="predicted"/>
<gene>
    <name evidence="1" type="ORF">FOE67_24490</name>
</gene>
<dbReference type="RefSeq" id="WP_369075299.1">
    <property type="nucleotide sequence ID" value="NZ_VKHS01001005.1"/>
</dbReference>
<dbReference type="Proteomes" id="UP000530234">
    <property type="component" value="Unassembled WGS sequence"/>
</dbReference>
<protein>
    <submittedName>
        <fullName evidence="1">Uncharacterized protein</fullName>
    </submittedName>
</protein>
<dbReference type="InterPro" id="IPR048166">
    <property type="entry name" value="VVA0879-like"/>
</dbReference>
<evidence type="ECO:0000313" key="2">
    <source>
        <dbReference type="Proteomes" id="UP000530234"/>
    </source>
</evidence>
<reference evidence="2" key="1">
    <citation type="submission" date="2019-10" db="EMBL/GenBank/DDBJ databases">
        <title>Streptomyces sp. nov., a novel actinobacterium isolated from alkaline environment.</title>
        <authorList>
            <person name="Golinska P."/>
        </authorList>
    </citation>
    <scope>NUCLEOTIDE SEQUENCE [LARGE SCALE GENOMIC DNA]</scope>
    <source>
        <strain evidence="2">DSM 42108</strain>
    </source>
</reference>